<feature type="site" description="Interaction with DNA" evidence="12">
    <location>
        <position position="320"/>
    </location>
</feature>
<dbReference type="OMA" id="PECKYTR"/>
<evidence type="ECO:0000256" key="6">
    <source>
        <dbReference type="ARBA" id="ARBA00022771"/>
    </source>
</evidence>
<dbReference type="AlphaFoldDB" id="A0A1I3RDS2"/>
<organism evidence="16 17">
    <name type="scientific">Natronobacterium gregoryi</name>
    <dbReference type="NCBI Taxonomy" id="44930"/>
    <lineage>
        <taxon>Archaea</taxon>
        <taxon>Methanobacteriati</taxon>
        <taxon>Methanobacteriota</taxon>
        <taxon>Stenosarchaea group</taxon>
        <taxon>Halobacteria</taxon>
        <taxon>Halobacteriales</taxon>
        <taxon>Natrialbaceae</taxon>
        <taxon>Natronobacterium</taxon>
    </lineage>
</organism>
<evidence type="ECO:0000256" key="1">
    <source>
        <dbReference type="ARBA" id="ARBA00000213"/>
    </source>
</evidence>
<dbReference type="Pfam" id="PF01751">
    <property type="entry name" value="Toprim"/>
    <property type="match status" value="1"/>
</dbReference>
<dbReference type="RefSeq" id="WP_005581320.1">
    <property type="nucleotide sequence ID" value="NZ_FORO01000030.1"/>
</dbReference>
<feature type="domain" description="Toprim" evidence="14">
    <location>
        <begin position="1"/>
        <end position="136"/>
    </location>
</feature>
<evidence type="ECO:0000256" key="7">
    <source>
        <dbReference type="ARBA" id="ARBA00022833"/>
    </source>
</evidence>
<dbReference type="CDD" id="cd00186">
    <property type="entry name" value="TOP1Ac"/>
    <property type="match status" value="1"/>
</dbReference>
<dbReference type="InterPro" id="IPR013497">
    <property type="entry name" value="Topo_IA_cen"/>
</dbReference>
<evidence type="ECO:0000256" key="9">
    <source>
        <dbReference type="ARBA" id="ARBA00023029"/>
    </source>
</evidence>
<feature type="domain" description="Topo IA-type catalytic" evidence="15">
    <location>
        <begin position="151"/>
        <end position="574"/>
    </location>
</feature>
<dbReference type="FunFam" id="1.10.290.10:FF:000003">
    <property type="entry name" value="DNA topoisomerase"/>
    <property type="match status" value="1"/>
</dbReference>
<feature type="site" description="Interaction with DNA" evidence="12">
    <location>
        <position position="508"/>
    </location>
</feature>
<keyword evidence="9 12" id="KW-0799">Topoisomerase</keyword>
<evidence type="ECO:0000256" key="12">
    <source>
        <dbReference type="HAMAP-Rule" id="MF_00952"/>
    </source>
</evidence>
<dbReference type="InterPro" id="IPR023406">
    <property type="entry name" value="Topo_IA_AS"/>
</dbReference>
<dbReference type="SMART" id="SM00436">
    <property type="entry name" value="TOP1Bc"/>
    <property type="match status" value="1"/>
</dbReference>
<dbReference type="InterPro" id="IPR013825">
    <property type="entry name" value="Topo_IA_cen_sub2"/>
</dbReference>
<dbReference type="InterPro" id="IPR028612">
    <property type="entry name" value="Topoisom_1_IA"/>
</dbReference>
<evidence type="ECO:0000256" key="5">
    <source>
        <dbReference type="ARBA" id="ARBA00022737"/>
    </source>
</evidence>
<dbReference type="Pfam" id="PF14520">
    <property type="entry name" value="HHH_5"/>
    <property type="match status" value="1"/>
</dbReference>
<dbReference type="PANTHER" id="PTHR11390:SF26">
    <property type="entry name" value="DNA TOPOISOMERASE 1"/>
    <property type="match status" value="1"/>
</dbReference>
<dbReference type="GO" id="GO:0006281">
    <property type="term" value="P:DNA repair"/>
    <property type="evidence" value="ECO:0007669"/>
    <property type="project" value="TreeGrafter"/>
</dbReference>
<keyword evidence="6" id="KW-0863">Zinc-finger</keyword>
<dbReference type="Gene3D" id="1.10.150.20">
    <property type="entry name" value="5' to 3' exonuclease, C-terminal subdomain"/>
    <property type="match status" value="1"/>
</dbReference>
<dbReference type="EC" id="5.6.2.1" evidence="12"/>
<comment type="function">
    <text evidence="12">Releases the supercoiling and torsional tension of DNA, which is introduced during the DNA replication and transcription, by transiently cleaving and rejoining one strand of the DNA duplex. Introduces a single-strand break via transesterification at a target site in duplex DNA. The scissile phosphodiester is attacked by the catalytic tyrosine of the enzyme, resulting in the formation of a DNA-(5'-phosphotyrosyl)-enzyme intermediate and the expulsion of a 3'-OH DNA strand. The free DNA strand then undergoes passage around the unbroken strand, thus removing DNA supercoils. Finally, in the religation step, the DNA 3'-OH attacks the covalent intermediate to expel the active-site tyrosine and restore the DNA phosphodiester backbone.</text>
</comment>
<dbReference type="PANTHER" id="PTHR11390">
    <property type="entry name" value="PROKARYOTIC DNA TOPOISOMERASE"/>
    <property type="match status" value="1"/>
</dbReference>
<comment type="cofactor">
    <cofactor evidence="2">
        <name>Mg(2+)</name>
        <dbReference type="ChEBI" id="CHEBI:18420"/>
    </cofactor>
</comment>
<dbReference type="InterPro" id="IPR013826">
    <property type="entry name" value="Topo_IA_cen_sub3"/>
</dbReference>
<dbReference type="GeneID" id="14206702"/>
<dbReference type="GO" id="GO:0003917">
    <property type="term" value="F:DNA topoisomerase type I (single strand cut, ATP-independent) activity"/>
    <property type="evidence" value="ECO:0007669"/>
    <property type="project" value="UniProtKB-UniRule"/>
</dbReference>
<dbReference type="InterPro" id="IPR013498">
    <property type="entry name" value="Topo_IA_Znf"/>
</dbReference>
<dbReference type="Gene3D" id="3.40.50.140">
    <property type="match status" value="1"/>
</dbReference>
<dbReference type="GO" id="GO:0006265">
    <property type="term" value="P:DNA topological change"/>
    <property type="evidence" value="ECO:0007669"/>
    <property type="project" value="UniProtKB-UniRule"/>
</dbReference>
<dbReference type="InterPro" id="IPR034144">
    <property type="entry name" value="TOPRIM_TopoIII"/>
</dbReference>
<dbReference type="SMART" id="SM00437">
    <property type="entry name" value="TOP1Ac"/>
    <property type="match status" value="1"/>
</dbReference>
<dbReference type="PROSITE" id="PS52039">
    <property type="entry name" value="TOPO_IA_2"/>
    <property type="match status" value="1"/>
</dbReference>
<evidence type="ECO:0000256" key="3">
    <source>
        <dbReference type="ARBA" id="ARBA00009446"/>
    </source>
</evidence>
<keyword evidence="7" id="KW-0862">Zinc</keyword>
<dbReference type="PROSITE" id="PS50880">
    <property type="entry name" value="TOPRIM"/>
    <property type="match status" value="1"/>
</dbReference>
<comment type="similarity">
    <text evidence="3 12">Belongs to the type IA topoisomerase family.</text>
</comment>
<dbReference type="SUPFAM" id="SSF56712">
    <property type="entry name" value="Prokaryotic type I DNA topoisomerase"/>
    <property type="match status" value="1"/>
</dbReference>
<dbReference type="Gene3D" id="1.10.290.10">
    <property type="entry name" value="Topoisomerase I, domain 4"/>
    <property type="match status" value="1"/>
</dbReference>
<feature type="region of interest" description="Interaction with DNA" evidence="12">
    <location>
        <begin position="189"/>
        <end position="194"/>
    </location>
</feature>
<dbReference type="GO" id="GO:0006310">
    <property type="term" value="P:DNA recombination"/>
    <property type="evidence" value="ECO:0007669"/>
    <property type="project" value="TreeGrafter"/>
</dbReference>
<keyword evidence="10 12" id="KW-0238">DNA-binding</keyword>
<evidence type="ECO:0000256" key="10">
    <source>
        <dbReference type="ARBA" id="ARBA00023125"/>
    </source>
</evidence>
<dbReference type="SMART" id="SM00493">
    <property type="entry name" value="TOPRIM"/>
    <property type="match status" value="1"/>
</dbReference>
<dbReference type="GO" id="GO:0003677">
    <property type="term" value="F:DNA binding"/>
    <property type="evidence" value="ECO:0007669"/>
    <property type="project" value="UniProtKB-KW"/>
</dbReference>
<comment type="caution">
    <text evidence="12">Lacks conserved residue(s) required for the propagation of feature annotation.</text>
</comment>
<dbReference type="InterPro" id="IPR003601">
    <property type="entry name" value="Topo_IA_2"/>
</dbReference>
<dbReference type="InterPro" id="IPR023405">
    <property type="entry name" value="Topo_IA_core_domain"/>
</dbReference>
<dbReference type="PROSITE" id="PS00396">
    <property type="entry name" value="TOPO_IA_1"/>
    <property type="match status" value="1"/>
</dbReference>
<evidence type="ECO:0000256" key="2">
    <source>
        <dbReference type="ARBA" id="ARBA00001946"/>
    </source>
</evidence>
<dbReference type="OrthoDB" id="30963at2157"/>
<evidence type="ECO:0000259" key="14">
    <source>
        <dbReference type="PROSITE" id="PS50880"/>
    </source>
</evidence>
<dbReference type="InterPro" id="IPR000380">
    <property type="entry name" value="Topo_IA"/>
</dbReference>
<dbReference type="InterPro" id="IPR003602">
    <property type="entry name" value="Topo_IA_DNA-bd_dom"/>
</dbReference>
<dbReference type="HAMAP" id="MF_00952">
    <property type="entry name" value="Topoisom_1_prok"/>
    <property type="match status" value="1"/>
</dbReference>
<evidence type="ECO:0000256" key="13">
    <source>
        <dbReference type="SAM" id="MobiDB-lite"/>
    </source>
</evidence>
<reference evidence="16 17" key="1">
    <citation type="submission" date="2016-10" db="EMBL/GenBank/DDBJ databases">
        <authorList>
            <person name="de Groot N.N."/>
        </authorList>
    </citation>
    <scope>NUCLEOTIDE SEQUENCE [LARGE SCALE GENOMIC DNA]</scope>
    <source>
        <strain evidence="16 17">SP2</strain>
    </source>
</reference>
<sequence length="827" mass="91917">MELIITEKDNAARRIADILSGGTYDSSRENGVNVYEWGGKRCVGLSGHVVGVDFPPEYSDWRDVEPVELIDADVEKTATKENIVATLRILARKANTVTIATDYDREGELIGKEAYEIVREVNEAVPIRRVRFSSITENEVENAFDEPEDLDFDLAAAGEARQIIDLVWGAALTRFLSLSAGQLGDDFISVGRVQSPTLKLIVDREREIQAFDPEDYWELFAALEKDETTFEAQYFYRDEDDNEAERVWEEVTAEEVYDTLSSRDAATVVDVNRRTRTDAPPAPFSTTQFIRAAGALGYSAQRAMSIAEDLYTAGYITYPRTDNTVYPDDLDPEELLDEFVGHSTLGESAEALLEGDDIEPTRGDEETTDHPPIHPTGEIPARGGDVNDDEWEIYELVVRRFYATVAEAAVWEHLKVVAEVDDYRLKANGKRLVEPGYHDVYPYFSTAENYVPDVDEGEELCLTEVELEAKETQPPRRYGQSRLIETMEDQGLGTKSTRHNTLEKLYDRGYIESDPPRPTKLAMAVVDAAESYADRVVSEAMTAQLEDDMDAIASGEATLEDVTDESREMLEEIFTNLADSREEIGDHLRKSLKDDKRLGPCPECGEDLLVRSSRHGSYFVGCDGYPDCEFTLPLPSTGKPLILDQECEDHDLNEVKMLAGRQTFVHGCPLCKSEDAGEGPVLGTCPDCGDEHDGELAVKTLPSGSRLVGCTRYPDCEYSLPLPRRGDIEVTDDHCEEHGLPELVVHSGDEPWELGCPICNYQEFQARESESGSDLEALDGIGAKTVEKLAAAGIEDIDDLTDADPDAVAEDVDGVSADRIRNWQAEA</sequence>
<dbReference type="InterPro" id="IPR006171">
    <property type="entry name" value="TOPRIM_dom"/>
</dbReference>
<dbReference type="NCBIfam" id="NF005555">
    <property type="entry name" value="PRK07220.1"/>
    <property type="match status" value="1"/>
</dbReference>
<dbReference type="InterPro" id="IPR013824">
    <property type="entry name" value="Topo_IA_cen_sub1"/>
</dbReference>
<comment type="subunit">
    <text evidence="12">Monomer.</text>
</comment>
<evidence type="ECO:0000313" key="17">
    <source>
        <dbReference type="Proteomes" id="UP000182829"/>
    </source>
</evidence>
<evidence type="ECO:0000259" key="15">
    <source>
        <dbReference type="PROSITE" id="PS52039"/>
    </source>
</evidence>
<keyword evidence="5" id="KW-0677">Repeat</keyword>
<dbReference type="Pfam" id="PF01131">
    <property type="entry name" value="Topoisom_bac"/>
    <property type="match status" value="1"/>
</dbReference>
<feature type="compositionally biased region" description="Basic and acidic residues" evidence="13">
    <location>
        <begin position="359"/>
        <end position="372"/>
    </location>
</feature>
<keyword evidence="8" id="KW-0460">Magnesium</keyword>
<comment type="catalytic activity">
    <reaction evidence="1 12">
        <text>ATP-independent breakage of single-stranded DNA, followed by passage and rejoining.</text>
        <dbReference type="EC" id="5.6.2.1"/>
    </reaction>
</comment>
<keyword evidence="11 12" id="KW-0413">Isomerase</keyword>
<feature type="site" description="Interaction with DNA" evidence="12">
    <location>
        <position position="161"/>
    </location>
</feature>
<feature type="region of interest" description="Disordered" evidence="13">
    <location>
        <begin position="356"/>
        <end position="385"/>
    </location>
</feature>
<dbReference type="Pfam" id="PF01396">
    <property type="entry name" value="Zn_ribbon_Top1"/>
    <property type="match status" value="2"/>
</dbReference>
<proteinExistence type="inferred from homology"/>
<keyword evidence="4" id="KW-0479">Metal-binding</keyword>
<name>A0A1I3RDS2_9EURY</name>
<dbReference type="PRINTS" id="PR00417">
    <property type="entry name" value="PRTPISMRASEI"/>
</dbReference>
<evidence type="ECO:0000256" key="11">
    <source>
        <dbReference type="ARBA" id="ARBA00023235"/>
    </source>
</evidence>
<evidence type="ECO:0000256" key="8">
    <source>
        <dbReference type="ARBA" id="ARBA00022842"/>
    </source>
</evidence>
<feature type="active site" description="O-(5'-phospho-DNA)-tyrosine intermediate" evidence="12">
    <location>
        <position position="318"/>
    </location>
</feature>
<dbReference type="Gene3D" id="2.70.20.10">
    <property type="entry name" value="Topoisomerase I, domain 3"/>
    <property type="match status" value="1"/>
</dbReference>
<accession>A0A1I3RDS2</accession>
<feature type="site" description="Interaction with DNA" evidence="12">
    <location>
        <position position="48"/>
    </location>
</feature>
<evidence type="ECO:0000313" key="16">
    <source>
        <dbReference type="EMBL" id="SFJ44418.1"/>
    </source>
</evidence>
<dbReference type="EMBL" id="FORO01000030">
    <property type="protein sequence ID" value="SFJ44418.1"/>
    <property type="molecule type" value="Genomic_DNA"/>
</dbReference>
<dbReference type="GO" id="GO:0008270">
    <property type="term" value="F:zinc ion binding"/>
    <property type="evidence" value="ECO:0007669"/>
    <property type="project" value="UniProtKB-KW"/>
</dbReference>
<dbReference type="Gene3D" id="1.10.460.10">
    <property type="entry name" value="Topoisomerase I, domain 2"/>
    <property type="match status" value="1"/>
</dbReference>
<protein>
    <recommendedName>
        <fullName evidence="12">DNA topoisomerase 1</fullName>
        <ecNumber evidence="12">5.6.2.1</ecNumber>
    </recommendedName>
    <alternativeName>
        <fullName evidence="12">DNA topoisomerase I</fullName>
    </alternativeName>
</protein>
<evidence type="ECO:0000256" key="4">
    <source>
        <dbReference type="ARBA" id="ARBA00022723"/>
    </source>
</evidence>
<dbReference type="GO" id="GO:0005694">
    <property type="term" value="C:chromosome"/>
    <property type="evidence" value="ECO:0007669"/>
    <property type="project" value="InterPro"/>
</dbReference>
<dbReference type="Proteomes" id="UP000182829">
    <property type="component" value="Unassembled WGS sequence"/>
</dbReference>
<feature type="site" description="Interaction with DNA" evidence="12">
    <location>
        <position position="165"/>
    </location>
</feature>
<gene>
    <name evidence="12" type="primary">topA</name>
    <name evidence="16" type="ORF">SAMN05443661_13014</name>
</gene>
<dbReference type="Gene3D" id="3.30.65.10">
    <property type="entry name" value="Bacterial Topoisomerase I, domain 1"/>
    <property type="match status" value="1"/>
</dbReference>
<dbReference type="CDD" id="cd03362">
    <property type="entry name" value="TOPRIM_TopoIA_TopoIII"/>
    <property type="match status" value="1"/>
</dbReference>